<evidence type="ECO:0000256" key="1">
    <source>
        <dbReference type="SAM" id="MobiDB-lite"/>
    </source>
</evidence>
<keyword evidence="2" id="KW-1133">Transmembrane helix</keyword>
<keyword evidence="2" id="KW-0812">Transmembrane</keyword>
<proteinExistence type="predicted"/>
<evidence type="ECO:0000313" key="3">
    <source>
        <dbReference type="EMBL" id="UJF33813.1"/>
    </source>
</evidence>
<protein>
    <submittedName>
        <fullName evidence="3">Cytochrome c oxidase subunit 2A</fullName>
    </submittedName>
</protein>
<dbReference type="RefSeq" id="WP_235120204.1">
    <property type="nucleotide sequence ID" value="NZ_CP090978.1"/>
</dbReference>
<reference evidence="3 4" key="1">
    <citation type="journal article" date="2024" name="Int. J. Syst. Evol. Microbiol.">
        <title>Paenibacillus hexagrammi sp. nov., a novel bacterium isolated from the gut content of Hexagrammos agrammus.</title>
        <authorList>
            <person name="Jung H.K."/>
            <person name="Kim D.G."/>
            <person name="Zin H."/>
            <person name="Park J."/>
            <person name="Jung H."/>
            <person name="Kim Y.O."/>
            <person name="Kong H.J."/>
            <person name="Kim J.W."/>
            <person name="Kim Y.S."/>
        </authorList>
    </citation>
    <scope>NUCLEOTIDE SEQUENCE [LARGE SCALE GENOMIC DNA]</scope>
    <source>
        <strain evidence="3 4">YPD9-1</strain>
    </source>
</reference>
<name>A0ABY3SJ31_9BACL</name>
<sequence length="51" mass="5582">MNSQRRVSQGTDRENGDKEPVLSGTFAAVLLLGLFLVGSWGAVFILFLSRQ</sequence>
<feature type="transmembrane region" description="Helical" evidence="2">
    <location>
        <begin position="26"/>
        <end position="48"/>
    </location>
</feature>
<accession>A0ABY3SJ31</accession>
<feature type="compositionally biased region" description="Polar residues" evidence="1">
    <location>
        <begin position="1"/>
        <end position="10"/>
    </location>
</feature>
<evidence type="ECO:0000256" key="2">
    <source>
        <dbReference type="SAM" id="Phobius"/>
    </source>
</evidence>
<dbReference type="EMBL" id="CP090978">
    <property type="protein sequence ID" value="UJF33813.1"/>
    <property type="molecule type" value="Genomic_DNA"/>
</dbReference>
<evidence type="ECO:0000313" key="4">
    <source>
        <dbReference type="Proteomes" id="UP001649230"/>
    </source>
</evidence>
<gene>
    <name evidence="3" type="ORF">L0M14_00650</name>
</gene>
<feature type="region of interest" description="Disordered" evidence="1">
    <location>
        <begin position="1"/>
        <end position="20"/>
    </location>
</feature>
<organism evidence="3 4">
    <name type="scientific">Paenibacillus hexagrammi</name>
    <dbReference type="NCBI Taxonomy" id="2908839"/>
    <lineage>
        <taxon>Bacteria</taxon>
        <taxon>Bacillati</taxon>
        <taxon>Bacillota</taxon>
        <taxon>Bacilli</taxon>
        <taxon>Bacillales</taxon>
        <taxon>Paenibacillaceae</taxon>
        <taxon>Paenibacillus</taxon>
    </lineage>
</organism>
<feature type="compositionally biased region" description="Basic and acidic residues" evidence="1">
    <location>
        <begin position="11"/>
        <end position="20"/>
    </location>
</feature>
<dbReference type="Proteomes" id="UP001649230">
    <property type="component" value="Chromosome"/>
</dbReference>
<keyword evidence="2" id="KW-0472">Membrane</keyword>
<keyword evidence="4" id="KW-1185">Reference proteome</keyword>